<evidence type="ECO:0008006" key="11">
    <source>
        <dbReference type="Google" id="ProtNLM"/>
    </source>
</evidence>
<dbReference type="KEGG" id="lcre:Pla8534_04000"/>
<dbReference type="OrthoDB" id="175242at2"/>
<sequence length="798" mass="91184" precursor="true">MTHRILLTIGVALSMLASTYAAELPDFQKEVTPILQARCVRCHGPEVQEARIRLDQLSPDLIGNRPAAETWNEVRNVLHAAEMPPEGEPALTEKEFQTLTRWVTSSLEQAIAAQRQTHGRVVLRRLNRVEYQNTMQDLLGLEMDYARDLPPDGVSGDGFRNNGQSLQMSALQLEYYLETARRALERVIVSGPAPETYERTFTESNVASWLPGIERANRLGRKQEFLGTMLDEYPESGRFRLRLKFSAELKPEYGNPLLEVSIGYRVLPKFPLFKTMGLIEIDSDEPQVLEFTGYLEDYPMPVREQVKFPGLVIRVRNLYDDGSPLPKADKKRKNKQNQPYEDDGLPTINVESVEFQGRVFEQWPPQLHRRILLDSDLRETDEAAYVAKVLQPFMQRAYRRPVQPAEVEKMQQFFTAIREEFPTFEDALRETLAMVLIRPDFLYLIEPAGEEKRPLQDWELASRLSYFLWSTMPDDELRDLAAAGKLQQPSVLEEQVERMLADPRSWNFVEQFTQQWLHLDGVERVAVSKDYYPQFDETLKAEMQAETQHFFAELLRTDGSALNLLQSDFTILNERLARHYGIPGVLGNQFRRVPLPADQHRGGLLGHASVLLSNSTGEDAHAVRRAVWIRDRLLNDPPAPPPADVPSLEEADPEFHKLSIREQLKIHRGNAACASCHRDIDPWGIALENFDAVGLWRDEVRRKVDDGFETLPVLASDQMPDGQEIAGADALREYLATNRKDAFAQALVERLLTYALGRRLELGDQEMVDKLTQEMIQNDYRLGSLVRAIAASEPFLTK</sequence>
<feature type="domain" description="DUF1592" evidence="6">
    <location>
        <begin position="455"/>
        <end position="582"/>
    </location>
</feature>
<dbReference type="InterPro" id="IPR036909">
    <property type="entry name" value="Cyt_c-like_dom_sf"/>
</dbReference>
<evidence type="ECO:0000259" key="7">
    <source>
        <dbReference type="Pfam" id="PF07635"/>
    </source>
</evidence>
<dbReference type="InterPro" id="IPR013036">
    <property type="entry name" value="DUF1587"/>
</dbReference>
<evidence type="ECO:0000259" key="8">
    <source>
        <dbReference type="Pfam" id="PF07637"/>
    </source>
</evidence>
<organism evidence="9 10">
    <name type="scientific">Lignipirellula cremea</name>
    <dbReference type="NCBI Taxonomy" id="2528010"/>
    <lineage>
        <taxon>Bacteria</taxon>
        <taxon>Pseudomonadati</taxon>
        <taxon>Planctomycetota</taxon>
        <taxon>Planctomycetia</taxon>
        <taxon>Pirellulales</taxon>
        <taxon>Pirellulaceae</taxon>
        <taxon>Lignipirellula</taxon>
    </lineage>
</organism>
<gene>
    <name evidence="9" type="ORF">Pla8534_04000</name>
</gene>
<dbReference type="InterPro" id="IPR013039">
    <property type="entry name" value="DUF1588"/>
</dbReference>
<dbReference type="InterPro" id="IPR011429">
    <property type="entry name" value="Cyt_c_Planctomycete-type"/>
</dbReference>
<evidence type="ECO:0000259" key="3">
    <source>
        <dbReference type="Pfam" id="PF07624"/>
    </source>
</evidence>
<keyword evidence="2" id="KW-0732">Signal</keyword>
<dbReference type="Pfam" id="PF07631">
    <property type="entry name" value="PSD4"/>
    <property type="match status" value="1"/>
</dbReference>
<evidence type="ECO:0000256" key="2">
    <source>
        <dbReference type="SAM" id="SignalP"/>
    </source>
</evidence>
<dbReference type="InterPro" id="IPR011478">
    <property type="entry name" value="DUF1585"/>
</dbReference>
<reference evidence="9 10" key="1">
    <citation type="submission" date="2019-02" db="EMBL/GenBank/DDBJ databases">
        <title>Deep-cultivation of Planctomycetes and their phenomic and genomic characterization uncovers novel biology.</title>
        <authorList>
            <person name="Wiegand S."/>
            <person name="Jogler M."/>
            <person name="Boedeker C."/>
            <person name="Pinto D."/>
            <person name="Vollmers J."/>
            <person name="Rivas-Marin E."/>
            <person name="Kohn T."/>
            <person name="Peeters S.H."/>
            <person name="Heuer A."/>
            <person name="Rast P."/>
            <person name="Oberbeckmann S."/>
            <person name="Bunk B."/>
            <person name="Jeske O."/>
            <person name="Meyerdierks A."/>
            <person name="Storesund J.E."/>
            <person name="Kallscheuer N."/>
            <person name="Luecker S."/>
            <person name="Lage O.M."/>
            <person name="Pohl T."/>
            <person name="Merkel B.J."/>
            <person name="Hornburger P."/>
            <person name="Mueller R.-W."/>
            <person name="Bruemmer F."/>
            <person name="Labrenz M."/>
            <person name="Spormann A.M."/>
            <person name="Op den Camp H."/>
            <person name="Overmann J."/>
            <person name="Amann R."/>
            <person name="Jetten M.S.M."/>
            <person name="Mascher T."/>
            <person name="Medema M.H."/>
            <person name="Devos D.P."/>
            <person name="Kaster A.-K."/>
            <person name="Ovreas L."/>
            <person name="Rohde M."/>
            <person name="Galperin M.Y."/>
            <person name="Jogler C."/>
        </authorList>
    </citation>
    <scope>NUCLEOTIDE SEQUENCE [LARGE SCALE GENOMIC DNA]</scope>
    <source>
        <strain evidence="9 10">Pla85_3_4</strain>
    </source>
</reference>
<name>A0A518DLF2_9BACT</name>
<feature type="chain" id="PRO_5022135990" description="Planctomycete cytochrome C" evidence="2">
    <location>
        <begin position="22"/>
        <end position="798"/>
    </location>
</feature>
<evidence type="ECO:0000259" key="6">
    <source>
        <dbReference type="Pfam" id="PF07631"/>
    </source>
</evidence>
<accession>A0A518DLF2</accession>
<dbReference type="InterPro" id="IPR013043">
    <property type="entry name" value="DUF1595"/>
</dbReference>
<dbReference type="GO" id="GO:0009055">
    <property type="term" value="F:electron transfer activity"/>
    <property type="evidence" value="ECO:0007669"/>
    <property type="project" value="InterPro"/>
</dbReference>
<dbReference type="Pfam" id="PF07637">
    <property type="entry name" value="PSD5"/>
    <property type="match status" value="1"/>
</dbReference>
<dbReference type="Pfam" id="PF07627">
    <property type="entry name" value="PSCyt3"/>
    <property type="match status" value="1"/>
</dbReference>
<feature type="domain" description="DUF1585" evidence="3">
    <location>
        <begin position="721"/>
        <end position="795"/>
    </location>
</feature>
<evidence type="ECO:0000259" key="4">
    <source>
        <dbReference type="Pfam" id="PF07626"/>
    </source>
</evidence>
<dbReference type="EMBL" id="CP036433">
    <property type="protein sequence ID" value="QDU92652.1"/>
    <property type="molecule type" value="Genomic_DNA"/>
</dbReference>
<feature type="region of interest" description="Disordered" evidence="1">
    <location>
        <begin position="323"/>
        <end position="344"/>
    </location>
</feature>
<keyword evidence="10" id="KW-1185">Reference proteome</keyword>
<dbReference type="Pfam" id="PF07624">
    <property type="entry name" value="PSD2"/>
    <property type="match status" value="1"/>
</dbReference>
<dbReference type="Pfam" id="PF07635">
    <property type="entry name" value="PSCyt1"/>
    <property type="match status" value="1"/>
</dbReference>
<dbReference type="GO" id="GO:0020037">
    <property type="term" value="F:heme binding"/>
    <property type="evidence" value="ECO:0007669"/>
    <property type="project" value="InterPro"/>
</dbReference>
<dbReference type="PANTHER" id="PTHR35889">
    <property type="entry name" value="CYCLOINULO-OLIGOSACCHARIDE FRUCTANOTRANSFERASE-RELATED"/>
    <property type="match status" value="1"/>
</dbReference>
<feature type="signal peptide" evidence="2">
    <location>
        <begin position="1"/>
        <end position="21"/>
    </location>
</feature>
<protein>
    <recommendedName>
        <fullName evidence="11">Planctomycete cytochrome C</fullName>
    </recommendedName>
</protein>
<evidence type="ECO:0000313" key="9">
    <source>
        <dbReference type="EMBL" id="QDU92652.1"/>
    </source>
</evidence>
<dbReference type="RefSeq" id="WP_145048792.1">
    <property type="nucleotide sequence ID" value="NZ_CP036433.1"/>
</dbReference>
<evidence type="ECO:0000259" key="5">
    <source>
        <dbReference type="Pfam" id="PF07627"/>
    </source>
</evidence>
<feature type="domain" description="DUF1595" evidence="8">
    <location>
        <begin position="386"/>
        <end position="446"/>
    </location>
</feature>
<evidence type="ECO:0000313" key="10">
    <source>
        <dbReference type="Proteomes" id="UP000317648"/>
    </source>
</evidence>
<evidence type="ECO:0000256" key="1">
    <source>
        <dbReference type="SAM" id="MobiDB-lite"/>
    </source>
</evidence>
<dbReference type="Proteomes" id="UP000317648">
    <property type="component" value="Chromosome"/>
</dbReference>
<dbReference type="AlphaFoldDB" id="A0A518DLF2"/>
<dbReference type="SUPFAM" id="SSF46626">
    <property type="entry name" value="Cytochrome c"/>
    <property type="match status" value="1"/>
</dbReference>
<dbReference type="PANTHER" id="PTHR35889:SF3">
    <property type="entry name" value="F-BOX DOMAIN-CONTAINING PROTEIN"/>
    <property type="match status" value="1"/>
</dbReference>
<dbReference type="InterPro" id="IPR013042">
    <property type="entry name" value="DUF1592"/>
</dbReference>
<proteinExistence type="predicted"/>
<feature type="domain" description="DUF1588" evidence="5">
    <location>
        <begin position="601"/>
        <end position="699"/>
    </location>
</feature>
<feature type="domain" description="DUF1587" evidence="4">
    <location>
        <begin position="124"/>
        <end position="188"/>
    </location>
</feature>
<feature type="domain" description="Cytochrome C Planctomycete-type" evidence="7">
    <location>
        <begin position="39"/>
        <end position="87"/>
    </location>
</feature>
<dbReference type="Pfam" id="PF07626">
    <property type="entry name" value="PSD3"/>
    <property type="match status" value="1"/>
</dbReference>